<dbReference type="Pfam" id="PF13175">
    <property type="entry name" value="AAA_15"/>
    <property type="match status" value="1"/>
</dbReference>
<proteinExistence type="predicted"/>
<dbReference type="PANTHER" id="PTHR43581:SF4">
    <property type="entry name" value="ATP_GTP PHOSPHATASE"/>
    <property type="match status" value="1"/>
</dbReference>
<dbReference type="Gene3D" id="3.40.50.300">
    <property type="entry name" value="P-loop containing nucleotide triphosphate hydrolases"/>
    <property type="match status" value="1"/>
</dbReference>
<evidence type="ECO:0000313" key="2">
    <source>
        <dbReference type="EMBL" id="MCA9382709.1"/>
    </source>
</evidence>
<dbReference type="AlphaFoldDB" id="A0A955RIT2"/>
<name>A0A955RIT2_9BACT</name>
<dbReference type="EMBL" id="JAGQLG010000219">
    <property type="protein sequence ID" value="MCA9382709.1"/>
    <property type="molecule type" value="Genomic_DNA"/>
</dbReference>
<evidence type="ECO:0000259" key="1">
    <source>
        <dbReference type="Pfam" id="PF13175"/>
    </source>
</evidence>
<comment type="caution">
    <text evidence="2">The sequence shown here is derived from an EMBL/GenBank/DDBJ whole genome shotgun (WGS) entry which is preliminary data.</text>
</comment>
<dbReference type="InterPro" id="IPR027417">
    <property type="entry name" value="P-loop_NTPase"/>
</dbReference>
<sequence length="419" mass="47136">MHIEKIHIENFKCFEGTFDLSLNQGLNIIVGDNEAGKSTILEAINLALSGWIYGKYISTELTQALFNSKVVSKYLQSLKADEKKLPPTITIELYFNIEDESLKELFTGTLNSSHKPACGLQFKISFDERYKKEYQILLDSGEPIASLPIEFYQFSWSSFARDDRITPKIIPIKAAPIDSSANTGKNGSDIYISRIIRDSLSDEIKVKASLAHRKMVDAFSIDEAISDINKELSQRQVSDKEVKLAVDVSTKNAWETSLTTYLDDIPFQNIGRGEQSVVKTKLALSHKKAEQASIILFEEPENHLSHSKLNSLINFVNTNHDDKQLVISTHSSYVANKLGLDSLILINRDLSNDKRSTIKLKSLEISTHNIFKKLAGYDTLRMVLCKKAILVEGPSDELIVQRAYKDQYGKLPIEGEIDV</sequence>
<dbReference type="Proteomes" id="UP000782843">
    <property type="component" value="Unassembled WGS sequence"/>
</dbReference>
<protein>
    <submittedName>
        <fullName evidence="2">AAA family ATPase</fullName>
    </submittedName>
</protein>
<feature type="non-terminal residue" evidence="2">
    <location>
        <position position="419"/>
    </location>
</feature>
<organism evidence="2 3">
    <name type="scientific">Candidatus Dojkabacteria bacterium</name>
    <dbReference type="NCBI Taxonomy" id="2099670"/>
    <lineage>
        <taxon>Bacteria</taxon>
        <taxon>Candidatus Dojkabacteria</taxon>
    </lineage>
</organism>
<dbReference type="SUPFAM" id="SSF52540">
    <property type="entry name" value="P-loop containing nucleoside triphosphate hydrolases"/>
    <property type="match status" value="1"/>
</dbReference>
<reference evidence="2" key="1">
    <citation type="submission" date="2020-04" db="EMBL/GenBank/DDBJ databases">
        <authorList>
            <person name="Zhang T."/>
        </authorList>
    </citation>
    <scope>NUCLEOTIDE SEQUENCE</scope>
    <source>
        <strain evidence="2">HKST-UBA10</strain>
    </source>
</reference>
<reference evidence="2" key="2">
    <citation type="journal article" date="2021" name="Microbiome">
        <title>Successional dynamics and alternative stable states in a saline activated sludge microbial community over 9 years.</title>
        <authorList>
            <person name="Wang Y."/>
            <person name="Ye J."/>
            <person name="Ju F."/>
            <person name="Liu L."/>
            <person name="Boyd J.A."/>
            <person name="Deng Y."/>
            <person name="Parks D.H."/>
            <person name="Jiang X."/>
            <person name="Yin X."/>
            <person name="Woodcroft B.J."/>
            <person name="Tyson G.W."/>
            <person name="Hugenholtz P."/>
            <person name="Polz M.F."/>
            <person name="Zhang T."/>
        </authorList>
    </citation>
    <scope>NUCLEOTIDE SEQUENCE</scope>
    <source>
        <strain evidence="2">HKST-UBA10</strain>
    </source>
</reference>
<evidence type="ECO:0000313" key="3">
    <source>
        <dbReference type="Proteomes" id="UP000782843"/>
    </source>
</evidence>
<gene>
    <name evidence="2" type="ORF">KC660_04880</name>
</gene>
<dbReference type="PANTHER" id="PTHR43581">
    <property type="entry name" value="ATP/GTP PHOSPHATASE"/>
    <property type="match status" value="1"/>
</dbReference>
<dbReference type="InterPro" id="IPR051396">
    <property type="entry name" value="Bact_Antivir_Def_Nuclease"/>
</dbReference>
<feature type="domain" description="Endonuclease GajA/Old nuclease/RecF-like AAA" evidence="1">
    <location>
        <begin position="1"/>
        <end position="335"/>
    </location>
</feature>
<dbReference type="InterPro" id="IPR041685">
    <property type="entry name" value="AAA_GajA/Old/RecF-like"/>
</dbReference>
<accession>A0A955RIT2</accession>